<dbReference type="EMBL" id="JAYKXP010000019">
    <property type="protein sequence ID" value="KAK7047575.1"/>
    <property type="molecule type" value="Genomic_DNA"/>
</dbReference>
<protein>
    <submittedName>
        <fullName evidence="1">Uncharacterized protein</fullName>
    </submittedName>
</protein>
<comment type="caution">
    <text evidence="1">The sequence shown here is derived from an EMBL/GenBank/DDBJ whole genome shotgun (WGS) entry which is preliminary data.</text>
</comment>
<organism evidence="1 2">
    <name type="scientific">Paramarasmius palmivorus</name>
    <dbReference type="NCBI Taxonomy" id="297713"/>
    <lineage>
        <taxon>Eukaryota</taxon>
        <taxon>Fungi</taxon>
        <taxon>Dikarya</taxon>
        <taxon>Basidiomycota</taxon>
        <taxon>Agaricomycotina</taxon>
        <taxon>Agaricomycetes</taxon>
        <taxon>Agaricomycetidae</taxon>
        <taxon>Agaricales</taxon>
        <taxon>Marasmiineae</taxon>
        <taxon>Marasmiaceae</taxon>
        <taxon>Paramarasmius</taxon>
    </lineage>
</organism>
<gene>
    <name evidence="1" type="ORF">VNI00_006343</name>
</gene>
<evidence type="ECO:0000313" key="2">
    <source>
        <dbReference type="Proteomes" id="UP001383192"/>
    </source>
</evidence>
<proteinExistence type="predicted"/>
<keyword evidence="2" id="KW-1185">Reference proteome</keyword>
<reference evidence="1 2" key="1">
    <citation type="submission" date="2024-01" db="EMBL/GenBank/DDBJ databases">
        <title>A draft genome for a cacao thread blight-causing isolate of Paramarasmius palmivorus.</title>
        <authorList>
            <person name="Baruah I.K."/>
            <person name="Bukari Y."/>
            <person name="Amoako-Attah I."/>
            <person name="Meinhardt L.W."/>
            <person name="Bailey B.A."/>
            <person name="Cohen S.P."/>
        </authorList>
    </citation>
    <scope>NUCLEOTIDE SEQUENCE [LARGE SCALE GENOMIC DNA]</scope>
    <source>
        <strain evidence="1 2">GH-12</strain>
    </source>
</reference>
<name>A0AAW0D8S9_9AGAR</name>
<dbReference type="Proteomes" id="UP001383192">
    <property type="component" value="Unassembled WGS sequence"/>
</dbReference>
<evidence type="ECO:0000313" key="1">
    <source>
        <dbReference type="EMBL" id="KAK7047575.1"/>
    </source>
</evidence>
<sequence length="99" mass="11504">MSEPVKSEVSRDHVQAPIWAYNTKFKNIRPRRLCSKAIRILVTGLPTIYMLRAWNQRPGPLYSTWTKLLARQHVPSQNIILYFQNLVLNIPSIPLGVYD</sequence>
<dbReference type="AlphaFoldDB" id="A0AAW0D8S9"/>
<accession>A0AAW0D8S9</accession>